<keyword evidence="6" id="KW-0407">Ion channel</keyword>
<dbReference type="InterPro" id="IPR021134">
    <property type="entry name" value="Bestrophin-like"/>
</dbReference>
<keyword evidence="3 6" id="KW-1133">Transmembrane helix</keyword>
<evidence type="ECO:0000256" key="1">
    <source>
        <dbReference type="ARBA" id="ARBA00004370"/>
    </source>
</evidence>
<organism evidence="7 8">
    <name type="scientific">Daphnia sinensis</name>
    <dbReference type="NCBI Taxonomy" id="1820382"/>
    <lineage>
        <taxon>Eukaryota</taxon>
        <taxon>Metazoa</taxon>
        <taxon>Ecdysozoa</taxon>
        <taxon>Arthropoda</taxon>
        <taxon>Crustacea</taxon>
        <taxon>Branchiopoda</taxon>
        <taxon>Diplostraca</taxon>
        <taxon>Cladocera</taxon>
        <taxon>Anomopoda</taxon>
        <taxon>Daphniidae</taxon>
        <taxon>Daphnia</taxon>
        <taxon>Daphnia similis group</taxon>
    </lineage>
</organism>
<evidence type="ECO:0000313" key="7">
    <source>
        <dbReference type="EMBL" id="KAI9555799.1"/>
    </source>
</evidence>
<evidence type="ECO:0000313" key="8">
    <source>
        <dbReference type="Proteomes" id="UP000820818"/>
    </source>
</evidence>
<dbReference type="Pfam" id="PF01062">
    <property type="entry name" value="Bestrophin"/>
    <property type="match status" value="1"/>
</dbReference>
<accession>A0AAD5KME3</accession>
<dbReference type="GO" id="GO:0005886">
    <property type="term" value="C:plasma membrane"/>
    <property type="evidence" value="ECO:0007669"/>
    <property type="project" value="UniProtKB-SubCell"/>
</dbReference>
<evidence type="ECO:0000256" key="5">
    <source>
        <dbReference type="ARBA" id="ARBA00034769"/>
    </source>
</evidence>
<feature type="transmembrane region" description="Helical" evidence="6">
    <location>
        <begin position="232"/>
        <end position="251"/>
    </location>
</feature>
<dbReference type="PANTHER" id="PTHR10736:SF0">
    <property type="entry name" value="BESTROPHIN HOMOLOG"/>
    <property type="match status" value="1"/>
</dbReference>
<dbReference type="EMBL" id="WJBH02000007">
    <property type="protein sequence ID" value="KAI9555799.1"/>
    <property type="molecule type" value="Genomic_DNA"/>
</dbReference>
<comment type="similarity">
    <text evidence="5 6">Belongs to the anion channel-forming bestrophin (TC 1.A.46) family. Calcium-sensitive chloride channel subfamily.</text>
</comment>
<dbReference type="AlphaFoldDB" id="A0AAD5KME3"/>
<evidence type="ECO:0000256" key="3">
    <source>
        <dbReference type="ARBA" id="ARBA00022989"/>
    </source>
</evidence>
<sequence>MNLKKKPGLDLSGSFISLLWRWRGSLYKLCYKELICFLVPFGIVSIIYRQALNNEQKSLFEQVVRYCDRYLNMIPLSFILGFYVTIIATRWWQQCMALPWPDRLMLTIAMYIPGCDNESKLLRKTLMQNCNLMAVLVFRSISESVRSRLKSLEDVVNAGFMTYAEMETYKAVQSDVNLYWLPGLWFSHRLREAQARGRIIDSYGAQLIMKELLEFRSKCGILWSYDWVSIPLVYTQVVTLSTYSFVIACIFGRQCIDNGSNDIFIDVYFPLWTVLQILFYMGLLKVAEHMINPYGEDDEDFDLSYLLNRHSKVINLGTNILTSDRCPPMEDACLQIAAGAGIHTPKTTERTSLKNRFTQRLTELYSTGKEENHQNRKPEENLSTISMNVDLHTVSPVRMTPVDVKQSSGDSVWSHDGIFMERI</sequence>
<reference evidence="7 8" key="1">
    <citation type="submission" date="2022-05" db="EMBL/GenBank/DDBJ databases">
        <title>A multi-omics perspective on studying reproductive biology in Daphnia sinensis.</title>
        <authorList>
            <person name="Jia J."/>
        </authorList>
    </citation>
    <scope>NUCLEOTIDE SEQUENCE [LARGE SCALE GENOMIC DNA]</scope>
    <source>
        <strain evidence="7 8">WSL</strain>
    </source>
</reference>
<comment type="function">
    <text evidence="6">Forms chloride channels.</text>
</comment>
<gene>
    <name evidence="7" type="ORF">GHT06_018315</name>
</gene>
<comment type="subcellular location">
    <subcellularLocation>
        <location evidence="6">Cell membrane</location>
        <topology evidence="6">Multi-pass membrane protein</topology>
    </subcellularLocation>
    <subcellularLocation>
        <location evidence="1">Membrane</location>
    </subcellularLocation>
</comment>
<dbReference type="GO" id="GO:0005254">
    <property type="term" value="F:chloride channel activity"/>
    <property type="evidence" value="ECO:0007669"/>
    <property type="project" value="UniProtKB-KW"/>
</dbReference>
<keyword evidence="6" id="KW-0869">Chloride channel</keyword>
<protein>
    <recommendedName>
        <fullName evidence="6">Bestrophin homolog</fullName>
    </recommendedName>
</protein>
<evidence type="ECO:0000256" key="6">
    <source>
        <dbReference type="RuleBase" id="RU363126"/>
    </source>
</evidence>
<keyword evidence="8" id="KW-1185">Reference proteome</keyword>
<keyword evidence="6" id="KW-0406">Ion transport</keyword>
<dbReference type="GO" id="GO:0034707">
    <property type="term" value="C:chloride channel complex"/>
    <property type="evidence" value="ECO:0007669"/>
    <property type="project" value="UniProtKB-KW"/>
</dbReference>
<feature type="transmembrane region" description="Helical" evidence="6">
    <location>
        <begin position="70"/>
        <end position="92"/>
    </location>
</feature>
<dbReference type="Proteomes" id="UP000820818">
    <property type="component" value="Linkage Group LG7"/>
</dbReference>
<comment type="caution">
    <text evidence="7">The sequence shown here is derived from an EMBL/GenBank/DDBJ whole genome shotgun (WGS) entry which is preliminary data.</text>
</comment>
<evidence type="ECO:0000256" key="4">
    <source>
        <dbReference type="ARBA" id="ARBA00023136"/>
    </source>
</evidence>
<name>A0AAD5KME3_9CRUS</name>
<keyword evidence="6" id="KW-0868">Chloride</keyword>
<keyword evidence="6" id="KW-1003">Cell membrane</keyword>
<dbReference type="InterPro" id="IPR000615">
    <property type="entry name" value="Bestrophin"/>
</dbReference>
<proteinExistence type="inferred from homology"/>
<evidence type="ECO:0000256" key="2">
    <source>
        <dbReference type="ARBA" id="ARBA00022692"/>
    </source>
</evidence>
<dbReference type="PANTHER" id="PTHR10736">
    <property type="entry name" value="BESTROPHIN"/>
    <property type="match status" value="1"/>
</dbReference>
<keyword evidence="6" id="KW-0813">Transport</keyword>
<keyword evidence="4 6" id="KW-0472">Membrane</keyword>
<keyword evidence="2 6" id="KW-0812">Transmembrane</keyword>
<feature type="transmembrane region" description="Helical" evidence="6">
    <location>
        <begin position="263"/>
        <end position="283"/>
    </location>
</feature>